<reference evidence="1" key="1">
    <citation type="submission" date="2021-02" db="EMBL/GenBank/DDBJ databases">
        <authorList>
            <person name="Dougan E. K."/>
            <person name="Rhodes N."/>
            <person name="Thang M."/>
            <person name="Chan C."/>
        </authorList>
    </citation>
    <scope>NUCLEOTIDE SEQUENCE</scope>
</reference>
<evidence type="ECO:0000313" key="2">
    <source>
        <dbReference type="Proteomes" id="UP000626109"/>
    </source>
</evidence>
<feature type="non-terminal residue" evidence="1">
    <location>
        <position position="303"/>
    </location>
</feature>
<proteinExistence type="predicted"/>
<protein>
    <submittedName>
        <fullName evidence="1">Uncharacterized protein</fullName>
    </submittedName>
</protein>
<dbReference type="Proteomes" id="UP000626109">
    <property type="component" value="Unassembled WGS sequence"/>
</dbReference>
<organism evidence="1 2">
    <name type="scientific">Polarella glacialis</name>
    <name type="common">Dinoflagellate</name>
    <dbReference type="NCBI Taxonomy" id="89957"/>
    <lineage>
        <taxon>Eukaryota</taxon>
        <taxon>Sar</taxon>
        <taxon>Alveolata</taxon>
        <taxon>Dinophyceae</taxon>
        <taxon>Suessiales</taxon>
        <taxon>Suessiaceae</taxon>
        <taxon>Polarella</taxon>
    </lineage>
</organism>
<accession>A0A813JCI7</accession>
<gene>
    <name evidence="1" type="ORF">PGLA2088_LOCUS18952</name>
</gene>
<feature type="non-terminal residue" evidence="1">
    <location>
        <position position="1"/>
    </location>
</feature>
<evidence type="ECO:0000313" key="1">
    <source>
        <dbReference type="EMBL" id="CAE8674445.1"/>
    </source>
</evidence>
<comment type="caution">
    <text evidence="1">The sequence shown here is derived from an EMBL/GenBank/DDBJ whole genome shotgun (WGS) entry which is preliminary data.</text>
</comment>
<dbReference type="AlphaFoldDB" id="A0A813JCI7"/>
<name>A0A813JCI7_POLGL</name>
<dbReference type="EMBL" id="CAJNNW010024830">
    <property type="protein sequence ID" value="CAE8674445.1"/>
    <property type="molecule type" value="Genomic_DNA"/>
</dbReference>
<sequence length="303" mass="33185">VAWSDGQVNLPEDEGFAFILPDFSSLQEVAQKAFDSWCWVLAAKATSSPMMTRAARRRRPGFGATLLAPRGYRGSVSPVRRAAGPEVSEAFVGIEESAWAVALTVAALWAACRNGERSEDFVLRGGAFKASCHQLLRNQVQMAAGMVPNLAFRIFLSRLASVPDPCKFLAGQTAAGLNLAGSLVVRPFVARVILPHSPAILPHLPAIYTRLSILEPHVPGIVRILDPYLGMVEPHLDRIMERMDQIEPHLPYILLHLDVLAKHCGALLDHFDDLMPYAEQTPYTDSNLEDWQSCFSSTGGSVE</sequence>